<dbReference type="EMBL" id="AFAY01000021">
    <property type="protein sequence ID" value="EGF11235.1"/>
    <property type="molecule type" value="Genomic_DNA"/>
</dbReference>
<dbReference type="NCBIfam" id="TIGR01974">
    <property type="entry name" value="NDH_I_L"/>
    <property type="match status" value="1"/>
</dbReference>
<feature type="transmembrane region" description="Helical" evidence="6">
    <location>
        <begin position="348"/>
        <end position="367"/>
    </location>
</feature>
<dbReference type="InterPro" id="IPR018393">
    <property type="entry name" value="NADHpl_OxRdtase_5_subgr"/>
</dbReference>
<comment type="caution">
    <text evidence="9">The sequence shown here is derived from an EMBL/GenBank/DDBJ whole genome shotgun (WGS) entry which is preliminary data.</text>
</comment>
<evidence type="ECO:0000256" key="1">
    <source>
        <dbReference type="ARBA" id="ARBA00004127"/>
    </source>
</evidence>
<evidence type="ECO:0000256" key="3">
    <source>
        <dbReference type="ARBA" id="ARBA00022989"/>
    </source>
</evidence>
<keyword evidence="2 5" id="KW-0812">Transmembrane</keyword>
<dbReference type="GO" id="GO:0015990">
    <property type="term" value="P:electron transport coupled proton transport"/>
    <property type="evidence" value="ECO:0007669"/>
    <property type="project" value="TreeGrafter"/>
</dbReference>
<dbReference type="Pfam" id="PF00662">
    <property type="entry name" value="Proton_antipo_N"/>
    <property type="match status" value="1"/>
</dbReference>
<dbReference type="HOGENOM" id="CLU_007100_6_0_4"/>
<keyword evidence="10" id="KW-1185">Reference proteome</keyword>
<dbReference type="EC" id="1.6.99.5" evidence="9"/>
<sequence length="675" mass="74303">MTDMTLYLTIALLPLAGSLLAGLFGNKIGRAGAHSVTILGVAVSAVLSGWVLWGFIDGSRAKFDENVYTWLTMGGIDFSVGFLVDSMTAMMMAVVTGVSLMVHIYTIGYMHDEEVGYQRFFSYISLFTFSMLMLIMSNNFIQLFFGWEAVGLVSYLLIGFYFKKPSATFANLKAFLVNRVGDFGFVLGIALVLAYFGGSLRYADVFAYLPQVQNATIELIPGVQWSLVTVTCLLLFVGAMGKSAQFPLHVWLPDSMEGPTPISALIHAATMVTAGLFMVSRMSPIYELSSTALSVIMVIGAITALFMGFLGTIQNDIKRVVAYSTLSQLGYMTVALGASAYSVAMFHVMTHAFFKALLFLAAGSTIIGMHHDQDMRHMGNLKKYMPITWLTMLLGNLALIGTPFFSGFYSKDSIIEAAKLSNLPGSGFAYFAVLASVFVTAFYAFRQYFMVFHGKEKWRELPEHHDDHHSDGHHHGLGKNDNPHESPLVVTLPLILLAIPSVIIGYIAIEPMLYGDFFKDVIFVNADAHPTMHIMKEEFHGALAMVSHSLHSPVLYLAIAGVLSAWLLYVKLPHLPAKIAQAFRPVYVLFENKYYLDALYFNVFAKGTRALGNFFWKVGDTAIIDNGIVNGSTKLVGAIAAQVRKVQTGFIYTYAAAMVFGVLVLLGMTFWGLFR</sequence>
<feature type="transmembrane region" description="Helical" evidence="6">
    <location>
        <begin position="90"/>
        <end position="108"/>
    </location>
</feature>
<protein>
    <submittedName>
        <fullName evidence="9">NADH-quinone oxidoreductase subunit L</fullName>
        <ecNumber evidence="9">1.6.99.5</ecNumber>
    </submittedName>
</protein>
<dbReference type="GO" id="GO:0008137">
    <property type="term" value="F:NADH dehydrogenase (ubiquinone) activity"/>
    <property type="evidence" value="ECO:0007669"/>
    <property type="project" value="InterPro"/>
</dbReference>
<organism evidence="9 10">
    <name type="scientific">Neisseria bacilliformis ATCC BAA-1200</name>
    <dbReference type="NCBI Taxonomy" id="888742"/>
    <lineage>
        <taxon>Bacteria</taxon>
        <taxon>Pseudomonadati</taxon>
        <taxon>Pseudomonadota</taxon>
        <taxon>Betaproteobacteria</taxon>
        <taxon>Neisseriales</taxon>
        <taxon>Neisseriaceae</taxon>
        <taxon>Neisseria</taxon>
    </lineage>
</organism>
<evidence type="ECO:0000256" key="5">
    <source>
        <dbReference type="RuleBase" id="RU000320"/>
    </source>
</evidence>
<feature type="transmembrane region" description="Helical" evidence="6">
    <location>
        <begin position="223"/>
        <end position="241"/>
    </location>
</feature>
<evidence type="ECO:0000256" key="2">
    <source>
        <dbReference type="ARBA" id="ARBA00022692"/>
    </source>
</evidence>
<feature type="domain" description="NADH-Ubiquinone oxidoreductase (complex I) chain 5 N-terminal" evidence="8">
    <location>
        <begin position="70"/>
        <end position="121"/>
    </location>
</feature>
<gene>
    <name evidence="9" type="primary">nuoL</name>
    <name evidence="9" type="ORF">HMPREF9123_1041</name>
</gene>
<dbReference type="InterPro" id="IPR001750">
    <property type="entry name" value="ND/Mrp_TM"/>
</dbReference>
<dbReference type="PRINTS" id="PR01434">
    <property type="entry name" value="NADHDHGNASE5"/>
</dbReference>
<dbReference type="InterPro" id="IPR001516">
    <property type="entry name" value="Proton_antipo_N"/>
</dbReference>
<keyword evidence="4 6" id="KW-0472">Membrane</keyword>
<evidence type="ECO:0000256" key="4">
    <source>
        <dbReference type="ARBA" id="ARBA00023136"/>
    </source>
</evidence>
<dbReference type="Pfam" id="PF00361">
    <property type="entry name" value="Proton_antipo_M"/>
    <property type="match status" value="1"/>
</dbReference>
<feature type="transmembrane region" description="Helical" evidence="6">
    <location>
        <begin position="320"/>
        <end position="342"/>
    </location>
</feature>
<evidence type="ECO:0000256" key="6">
    <source>
        <dbReference type="SAM" id="Phobius"/>
    </source>
</evidence>
<feature type="transmembrane region" description="Helical" evidence="6">
    <location>
        <begin position="651"/>
        <end position="674"/>
    </location>
</feature>
<feature type="transmembrane region" description="Helical" evidence="6">
    <location>
        <begin position="262"/>
        <end position="280"/>
    </location>
</feature>
<dbReference type="RefSeq" id="WP_007342050.1">
    <property type="nucleotide sequence ID" value="NZ_GL878494.1"/>
</dbReference>
<evidence type="ECO:0000259" key="8">
    <source>
        <dbReference type="Pfam" id="PF00662"/>
    </source>
</evidence>
<dbReference type="InterPro" id="IPR003945">
    <property type="entry name" value="NU5C-like"/>
</dbReference>
<feature type="domain" description="NADH:quinone oxidoreductase/Mrp antiporter transmembrane" evidence="7">
    <location>
        <begin position="137"/>
        <end position="422"/>
    </location>
</feature>
<accession>F2BBD6</accession>
<evidence type="ECO:0000313" key="10">
    <source>
        <dbReference type="Proteomes" id="UP000004105"/>
    </source>
</evidence>
<keyword evidence="9" id="KW-0560">Oxidoreductase</keyword>
<dbReference type="PANTHER" id="PTHR42829:SF2">
    <property type="entry name" value="NADH-UBIQUINONE OXIDOREDUCTASE CHAIN 5"/>
    <property type="match status" value="1"/>
</dbReference>
<reference evidence="9 10" key="1">
    <citation type="submission" date="2011-02" db="EMBL/GenBank/DDBJ databases">
        <authorList>
            <person name="Muzny D."/>
            <person name="Qin X."/>
            <person name="Deng J."/>
            <person name="Jiang H."/>
            <person name="Liu Y."/>
            <person name="Qu J."/>
            <person name="Song X.-Z."/>
            <person name="Zhang L."/>
            <person name="Thornton R."/>
            <person name="Coyle M."/>
            <person name="Francisco L."/>
            <person name="Jackson L."/>
            <person name="Javaid M."/>
            <person name="Korchina V."/>
            <person name="Kovar C."/>
            <person name="Mata R."/>
            <person name="Mathew T."/>
            <person name="Ngo R."/>
            <person name="Nguyen L."/>
            <person name="Nguyen N."/>
            <person name="Okwuonu G."/>
            <person name="Ongeri F."/>
            <person name="Pham C."/>
            <person name="Simmons D."/>
            <person name="Wilczek-Boney K."/>
            <person name="Hale W."/>
            <person name="Jakkamsetti A."/>
            <person name="Pham P."/>
            <person name="Ruth R."/>
            <person name="San Lucas F."/>
            <person name="Warren J."/>
            <person name="Zhang J."/>
            <person name="Zhao Z."/>
            <person name="Zhou C."/>
            <person name="Zhu D."/>
            <person name="Lee S."/>
            <person name="Bess C."/>
            <person name="Blankenburg K."/>
            <person name="Forbes L."/>
            <person name="Fu Q."/>
            <person name="Gubbala S."/>
            <person name="Hirani K."/>
            <person name="Jayaseelan J.C."/>
            <person name="Lara F."/>
            <person name="Munidasa M."/>
            <person name="Palculict T."/>
            <person name="Patil S."/>
            <person name="Pu L.-L."/>
            <person name="Saada N."/>
            <person name="Tang L."/>
            <person name="Weissenberger G."/>
            <person name="Zhu Y."/>
            <person name="Hemphill L."/>
            <person name="Shang Y."/>
            <person name="Youmans B."/>
            <person name="Ayvaz T."/>
            <person name="Ross M."/>
            <person name="Santibanez J."/>
            <person name="Aqrawi P."/>
            <person name="Gross S."/>
            <person name="Joshi V."/>
            <person name="Fowler G."/>
            <person name="Nazareth L."/>
            <person name="Reid J."/>
            <person name="Worley K."/>
            <person name="Petrosino J."/>
            <person name="Highlander S."/>
            <person name="Gibbs R."/>
        </authorList>
    </citation>
    <scope>NUCLEOTIDE SEQUENCE [LARGE SCALE GENOMIC DNA]</scope>
    <source>
        <strain evidence="9 10">ATCC BAA-1200</strain>
    </source>
</reference>
<evidence type="ECO:0000259" key="7">
    <source>
        <dbReference type="Pfam" id="PF00361"/>
    </source>
</evidence>
<dbReference type="GO" id="GO:0003954">
    <property type="term" value="F:NADH dehydrogenase activity"/>
    <property type="evidence" value="ECO:0007669"/>
    <property type="project" value="TreeGrafter"/>
</dbReference>
<keyword evidence="3 6" id="KW-1133">Transmembrane helix</keyword>
<feature type="transmembrane region" description="Helical" evidence="6">
    <location>
        <begin position="387"/>
        <end position="408"/>
    </location>
</feature>
<dbReference type="AlphaFoldDB" id="F2BBD6"/>
<name>F2BBD6_9NEIS</name>
<dbReference type="OrthoDB" id="9811798at2"/>
<feature type="transmembrane region" description="Helical" evidence="6">
    <location>
        <begin position="183"/>
        <end position="203"/>
    </location>
</feature>
<dbReference type="NCBIfam" id="NF005141">
    <property type="entry name" value="PRK06590.1"/>
    <property type="match status" value="1"/>
</dbReference>
<dbReference type="GO" id="GO:0016020">
    <property type="term" value="C:membrane"/>
    <property type="evidence" value="ECO:0007669"/>
    <property type="project" value="UniProtKB-SubCell"/>
</dbReference>
<feature type="transmembrane region" description="Helical" evidence="6">
    <location>
        <begin position="428"/>
        <end position="445"/>
    </location>
</feature>
<dbReference type="GO" id="GO:0012505">
    <property type="term" value="C:endomembrane system"/>
    <property type="evidence" value="ECO:0007669"/>
    <property type="project" value="UniProtKB-SubCell"/>
</dbReference>
<feature type="transmembrane region" description="Helical" evidence="6">
    <location>
        <begin position="488"/>
        <end position="509"/>
    </location>
</feature>
<proteinExistence type="predicted"/>
<dbReference type="STRING" id="267212.GCA_001063965_00809"/>
<feature type="transmembrane region" description="Helical" evidence="6">
    <location>
        <begin position="120"/>
        <end position="137"/>
    </location>
</feature>
<feature type="transmembrane region" description="Helical" evidence="6">
    <location>
        <begin position="31"/>
        <end position="55"/>
    </location>
</feature>
<evidence type="ECO:0000313" key="9">
    <source>
        <dbReference type="EMBL" id="EGF11235.1"/>
    </source>
</evidence>
<feature type="transmembrane region" description="Helical" evidence="6">
    <location>
        <begin position="143"/>
        <end position="162"/>
    </location>
</feature>
<dbReference type="Proteomes" id="UP000004105">
    <property type="component" value="Unassembled WGS sequence"/>
</dbReference>
<dbReference type="GO" id="GO:0042773">
    <property type="term" value="P:ATP synthesis coupled electron transport"/>
    <property type="evidence" value="ECO:0007669"/>
    <property type="project" value="InterPro"/>
</dbReference>
<dbReference type="Gene3D" id="1.20.5.2700">
    <property type="match status" value="1"/>
</dbReference>
<dbReference type="PRINTS" id="PR01435">
    <property type="entry name" value="NPOXDRDTASE5"/>
</dbReference>
<comment type="subcellular location">
    <subcellularLocation>
        <location evidence="1">Endomembrane system</location>
        <topology evidence="1">Multi-pass membrane protein</topology>
    </subcellularLocation>
    <subcellularLocation>
        <location evidence="5">Membrane</location>
        <topology evidence="5">Multi-pass membrane protein</topology>
    </subcellularLocation>
</comment>
<feature type="transmembrane region" description="Helical" evidence="6">
    <location>
        <begin position="553"/>
        <end position="570"/>
    </location>
</feature>
<dbReference type="PANTHER" id="PTHR42829">
    <property type="entry name" value="NADH-UBIQUINONE OXIDOREDUCTASE CHAIN 5"/>
    <property type="match status" value="1"/>
</dbReference>
<feature type="transmembrane region" description="Helical" evidence="6">
    <location>
        <begin position="292"/>
        <end position="313"/>
    </location>
</feature>